<feature type="non-terminal residue" evidence="3">
    <location>
        <position position="1"/>
    </location>
</feature>
<comment type="similarity">
    <text evidence="1">Belongs to the apolipoprotein L family.</text>
</comment>
<dbReference type="EMBL" id="BMAW01081346">
    <property type="protein sequence ID" value="GFU24070.1"/>
    <property type="molecule type" value="Genomic_DNA"/>
</dbReference>
<evidence type="ECO:0000313" key="3">
    <source>
        <dbReference type="EMBL" id="GFU24070.1"/>
    </source>
</evidence>
<dbReference type="GO" id="GO:0008289">
    <property type="term" value="F:lipid binding"/>
    <property type="evidence" value="ECO:0007669"/>
    <property type="project" value="InterPro"/>
</dbReference>
<keyword evidence="4" id="KW-1185">Reference proteome</keyword>
<evidence type="ECO:0000256" key="1">
    <source>
        <dbReference type="ARBA" id="ARBA00010090"/>
    </source>
</evidence>
<dbReference type="AlphaFoldDB" id="A0A8X6QGI6"/>
<evidence type="ECO:0000256" key="2">
    <source>
        <dbReference type="SAM" id="Phobius"/>
    </source>
</evidence>
<feature type="transmembrane region" description="Helical" evidence="2">
    <location>
        <begin position="209"/>
        <end position="233"/>
    </location>
</feature>
<dbReference type="GO" id="GO:0006869">
    <property type="term" value="P:lipid transport"/>
    <property type="evidence" value="ECO:0007669"/>
    <property type="project" value="InterPro"/>
</dbReference>
<dbReference type="PANTHER" id="PTHR14096">
    <property type="entry name" value="APOLIPOPROTEIN L"/>
    <property type="match status" value="1"/>
</dbReference>
<dbReference type="InterPro" id="IPR008405">
    <property type="entry name" value="ApoL"/>
</dbReference>
<protein>
    <submittedName>
        <fullName evidence="3">Uncharacterized protein</fullName>
    </submittedName>
</protein>
<name>A0A8X6QGI6_NEPPI</name>
<accession>A0A8X6QGI6</accession>
<evidence type="ECO:0000313" key="4">
    <source>
        <dbReference type="Proteomes" id="UP000887013"/>
    </source>
</evidence>
<keyword evidence="2" id="KW-0472">Membrane</keyword>
<dbReference type="GO" id="GO:0005576">
    <property type="term" value="C:extracellular region"/>
    <property type="evidence" value="ECO:0007669"/>
    <property type="project" value="InterPro"/>
</dbReference>
<reference evidence="3" key="1">
    <citation type="submission" date="2020-08" db="EMBL/GenBank/DDBJ databases">
        <title>Multicomponent nature underlies the extraordinary mechanical properties of spider dragline silk.</title>
        <authorList>
            <person name="Kono N."/>
            <person name="Nakamura H."/>
            <person name="Mori M."/>
            <person name="Yoshida Y."/>
            <person name="Ohtoshi R."/>
            <person name="Malay A.D."/>
            <person name="Moran D.A.P."/>
            <person name="Tomita M."/>
            <person name="Numata K."/>
            <person name="Arakawa K."/>
        </authorList>
    </citation>
    <scope>NUCLEOTIDE SEQUENCE</scope>
</reference>
<comment type="caution">
    <text evidence="3">The sequence shown here is derived from an EMBL/GenBank/DDBJ whole genome shotgun (WGS) entry which is preliminary data.</text>
</comment>
<dbReference type="GO" id="GO:0042157">
    <property type="term" value="P:lipoprotein metabolic process"/>
    <property type="evidence" value="ECO:0007669"/>
    <property type="project" value="InterPro"/>
</dbReference>
<organism evidence="3 4">
    <name type="scientific">Nephila pilipes</name>
    <name type="common">Giant wood spider</name>
    <name type="synonym">Nephila maculata</name>
    <dbReference type="NCBI Taxonomy" id="299642"/>
    <lineage>
        <taxon>Eukaryota</taxon>
        <taxon>Metazoa</taxon>
        <taxon>Ecdysozoa</taxon>
        <taxon>Arthropoda</taxon>
        <taxon>Chelicerata</taxon>
        <taxon>Arachnida</taxon>
        <taxon>Araneae</taxon>
        <taxon>Araneomorphae</taxon>
        <taxon>Entelegynae</taxon>
        <taxon>Araneoidea</taxon>
        <taxon>Nephilidae</taxon>
        <taxon>Nephila</taxon>
    </lineage>
</organism>
<dbReference type="GO" id="GO:0016020">
    <property type="term" value="C:membrane"/>
    <property type="evidence" value="ECO:0007669"/>
    <property type="project" value="TreeGrafter"/>
</dbReference>
<sequence length="280" mass="30696">VILGASFLCPPVAAVTVPLFISGSVISAAGSGVVVGTSGTEVVLLKKNLKSVKTLLEEEDSKFSGLKNWFTLTEILMGAIEGLVGHALVREMIDNRNNFFNEVKMMNRDVDEYNKKFRSMMERCVRKMCDSSHIKDKFDDDVAPFVIAFVFVICFMSKKNRSVLDCALLTRRLVLEKSTAKNLSLQTGQAVTGLLLKGSAAVGRAVPAIVARVVAVGVFVALGIAVDVLNVVLSSKEIHTGAKSKHADEVSRVVELLEEEFQFLRNVHKEMIVFDDMKRS</sequence>
<dbReference type="OrthoDB" id="10488316at2759"/>
<dbReference type="PANTHER" id="PTHR14096:SF28">
    <property type="entry name" value="APOLIPOPROTEIN L, 1-RELATED"/>
    <property type="match status" value="1"/>
</dbReference>
<gene>
    <name evidence="3" type="primary">NCL1_30060</name>
    <name evidence="3" type="ORF">NPIL_436621</name>
</gene>
<dbReference type="Proteomes" id="UP000887013">
    <property type="component" value="Unassembled WGS sequence"/>
</dbReference>
<keyword evidence="2" id="KW-1133">Transmembrane helix</keyword>
<proteinExistence type="inferred from homology"/>
<keyword evidence="2" id="KW-0812">Transmembrane</keyword>